<dbReference type="InterPro" id="IPR012312">
    <property type="entry name" value="Hemerythrin-like"/>
</dbReference>
<reference evidence="2 3" key="1">
    <citation type="submission" date="2019-03" db="EMBL/GenBank/DDBJ databases">
        <title>Genomic Encyclopedia of Type Strains, Phase IV (KMG-IV): sequencing the most valuable type-strain genomes for metagenomic binning, comparative biology and taxonomic classification.</title>
        <authorList>
            <person name="Goeker M."/>
        </authorList>
    </citation>
    <scope>NUCLEOTIDE SEQUENCE [LARGE SCALE GENOMIC DNA]</scope>
    <source>
        <strain evidence="2 3">DSM 4868</strain>
    </source>
</reference>
<dbReference type="Gene3D" id="1.20.120.520">
    <property type="entry name" value="nmb1532 protein domain like"/>
    <property type="match status" value="1"/>
</dbReference>
<dbReference type="Proteomes" id="UP000295142">
    <property type="component" value="Unassembled WGS sequence"/>
</dbReference>
<comment type="caution">
    <text evidence="2">The sequence shown here is derived from an EMBL/GenBank/DDBJ whole genome shotgun (WGS) entry which is preliminary data.</text>
</comment>
<gene>
    <name evidence="2" type="ORF">EV655_10662</name>
</gene>
<dbReference type="AlphaFoldDB" id="A0A4V2SAG4"/>
<organism evidence="2 3">
    <name type="scientific">Rhodovulum euryhalinum</name>
    <dbReference type="NCBI Taxonomy" id="35805"/>
    <lineage>
        <taxon>Bacteria</taxon>
        <taxon>Pseudomonadati</taxon>
        <taxon>Pseudomonadota</taxon>
        <taxon>Alphaproteobacteria</taxon>
        <taxon>Rhodobacterales</taxon>
        <taxon>Paracoccaceae</taxon>
        <taxon>Rhodovulum</taxon>
    </lineage>
</organism>
<name>A0A4V2SAG4_9RHOB</name>
<accession>A0A4V2SAG4</accession>
<proteinExistence type="predicted"/>
<evidence type="ECO:0000313" key="2">
    <source>
        <dbReference type="EMBL" id="TCO71570.1"/>
    </source>
</evidence>
<feature type="domain" description="Hemerythrin-like" evidence="1">
    <location>
        <begin position="26"/>
        <end position="156"/>
    </location>
</feature>
<evidence type="ECO:0000259" key="1">
    <source>
        <dbReference type="Pfam" id="PF01814"/>
    </source>
</evidence>
<keyword evidence="3" id="KW-1185">Reference proteome</keyword>
<evidence type="ECO:0000313" key="3">
    <source>
        <dbReference type="Proteomes" id="UP000295142"/>
    </source>
</evidence>
<protein>
    <submittedName>
        <fullName evidence="2">Hemerythrin HHE cation binding domain-containing protein</fullName>
    </submittedName>
</protein>
<dbReference type="RefSeq" id="WP_132543835.1">
    <property type="nucleotide sequence ID" value="NZ_SLWW01000006.1"/>
</dbReference>
<dbReference type="Pfam" id="PF01814">
    <property type="entry name" value="Hemerythrin"/>
    <property type="match status" value="1"/>
</dbReference>
<dbReference type="EMBL" id="SLWW01000006">
    <property type="protein sequence ID" value="TCO71570.1"/>
    <property type="molecule type" value="Genomic_DNA"/>
</dbReference>
<dbReference type="OrthoDB" id="7619676at2"/>
<dbReference type="CDD" id="cd12108">
    <property type="entry name" value="Hr-like"/>
    <property type="match status" value="1"/>
</dbReference>
<sequence>MCPQIDHAPPRDDGTRPVDLRRYANPLDALAADHYRQRLMLAELERLAASAGRDTAQAAALLTHMETELPVHTLDEDQDLFPLLRRRAAPEDRMDHLLAQLDAEHDAVRPQAAEVRGILRAILAGETPRDLAALRGFASAYRRHMILENAVLLPLARARLTRADLADLRNRMAARRGLDLTPGTANAR</sequence>